<dbReference type="RefSeq" id="WP_063178569.1">
    <property type="nucleotide sequence ID" value="NZ_LQNT01000001.1"/>
</dbReference>
<protein>
    <recommendedName>
        <fullName evidence="3">DUF1033 family protein</fullName>
    </recommendedName>
</protein>
<reference evidence="1 2" key="1">
    <citation type="submission" date="2016-01" db="EMBL/GenBank/DDBJ databases">
        <title>Whole genome sequencing of Bhargavaea cecembensis T14.</title>
        <authorList>
            <person name="Hong K.W."/>
        </authorList>
    </citation>
    <scope>NUCLEOTIDE SEQUENCE [LARGE SCALE GENOMIC DNA]</scope>
    <source>
        <strain evidence="1 2">T14</strain>
    </source>
</reference>
<comment type="caution">
    <text evidence="1">The sequence shown here is derived from an EMBL/GenBank/DDBJ whole genome shotgun (WGS) entry which is preliminary data.</text>
</comment>
<sequence>MFEIIYMRADYEPWWQFEGWEEYIQDRKVFDCEETAQTGLSELITRFRQECEYEAEKDGKFWAFWNVKEVCYCEDCAEDLQLYHGLIFMKDGKPHPLSKK</sequence>
<name>A0A163GGU9_9BACL</name>
<proteinExistence type="predicted"/>
<evidence type="ECO:0000313" key="2">
    <source>
        <dbReference type="Proteomes" id="UP000076490"/>
    </source>
</evidence>
<dbReference type="Proteomes" id="UP000076490">
    <property type="component" value="Unassembled WGS sequence"/>
</dbReference>
<evidence type="ECO:0008006" key="3">
    <source>
        <dbReference type="Google" id="ProtNLM"/>
    </source>
</evidence>
<gene>
    <name evidence="1" type="ORF">AV656_02755</name>
</gene>
<dbReference type="Pfam" id="PF06279">
    <property type="entry name" value="DUF1033"/>
    <property type="match status" value="1"/>
</dbReference>
<accession>A0A163GGU9</accession>
<dbReference type="EMBL" id="LQNT01000001">
    <property type="protein sequence ID" value="KZE40206.1"/>
    <property type="molecule type" value="Genomic_DNA"/>
</dbReference>
<dbReference type="InterPro" id="IPR010434">
    <property type="entry name" value="DUF1033"/>
</dbReference>
<evidence type="ECO:0000313" key="1">
    <source>
        <dbReference type="EMBL" id="KZE40206.1"/>
    </source>
</evidence>
<organism evidence="1 2">
    <name type="scientific">Bhargavaea cecembensis</name>
    <dbReference type="NCBI Taxonomy" id="394098"/>
    <lineage>
        <taxon>Bacteria</taxon>
        <taxon>Bacillati</taxon>
        <taxon>Bacillota</taxon>
        <taxon>Bacilli</taxon>
        <taxon>Bacillales</taxon>
        <taxon>Caryophanaceae</taxon>
        <taxon>Bhargavaea</taxon>
    </lineage>
</organism>
<dbReference type="AlphaFoldDB" id="A0A163GGU9"/>
<dbReference type="OrthoDB" id="2389779at2"/>